<keyword evidence="3" id="KW-1185">Reference proteome</keyword>
<comment type="caution">
    <text evidence="2">The sequence shown here is derived from an EMBL/GenBank/DDBJ whole genome shotgun (WGS) entry which is preliminary data.</text>
</comment>
<reference evidence="2" key="2">
    <citation type="submission" date="2020-09" db="EMBL/GenBank/DDBJ databases">
        <authorList>
            <person name="Sun Q."/>
            <person name="Ohkuma M."/>
        </authorList>
    </citation>
    <scope>NUCLEOTIDE SEQUENCE</scope>
    <source>
        <strain evidence="2">JCM 4815</strain>
    </source>
</reference>
<name>A0A918UEM0_9ACTN</name>
<proteinExistence type="predicted"/>
<sequence length="82" mass="9062">MPTPAWQKSSYCGEGESCVHIARTWQKSAHCSEGEACVQVAATPHPTIHLTESADPTRTVLTTTPHAFHSLLRTLKKERHRG</sequence>
<dbReference type="AlphaFoldDB" id="A0A918UEM0"/>
<organism evidence="2 3">
    <name type="scientific">Streptomyces poonensis</name>
    <dbReference type="NCBI Taxonomy" id="68255"/>
    <lineage>
        <taxon>Bacteria</taxon>
        <taxon>Bacillati</taxon>
        <taxon>Actinomycetota</taxon>
        <taxon>Actinomycetes</taxon>
        <taxon>Kitasatosporales</taxon>
        <taxon>Streptomycetaceae</taxon>
        <taxon>Streptomyces</taxon>
    </lineage>
</organism>
<feature type="domain" description="DUF397" evidence="1">
    <location>
        <begin position="24"/>
        <end position="76"/>
    </location>
</feature>
<dbReference type="Pfam" id="PF04149">
    <property type="entry name" value="DUF397"/>
    <property type="match status" value="1"/>
</dbReference>
<evidence type="ECO:0000313" key="3">
    <source>
        <dbReference type="Proteomes" id="UP000622166"/>
    </source>
</evidence>
<protein>
    <recommendedName>
        <fullName evidence="1">DUF397 domain-containing protein</fullName>
    </recommendedName>
</protein>
<evidence type="ECO:0000313" key="2">
    <source>
        <dbReference type="EMBL" id="GGY96404.1"/>
    </source>
</evidence>
<dbReference type="InterPro" id="IPR007278">
    <property type="entry name" value="DUF397"/>
</dbReference>
<reference evidence="2" key="1">
    <citation type="journal article" date="2014" name="Int. J. Syst. Evol. Microbiol.">
        <title>Complete genome sequence of Corynebacterium casei LMG S-19264T (=DSM 44701T), isolated from a smear-ripened cheese.</title>
        <authorList>
            <consortium name="US DOE Joint Genome Institute (JGI-PGF)"/>
            <person name="Walter F."/>
            <person name="Albersmeier A."/>
            <person name="Kalinowski J."/>
            <person name="Ruckert C."/>
        </authorList>
    </citation>
    <scope>NUCLEOTIDE SEQUENCE</scope>
    <source>
        <strain evidence="2">JCM 4815</strain>
    </source>
</reference>
<dbReference type="Proteomes" id="UP000622166">
    <property type="component" value="Unassembled WGS sequence"/>
</dbReference>
<accession>A0A918UEM0</accession>
<dbReference type="EMBL" id="BMVW01000001">
    <property type="protein sequence ID" value="GGY96404.1"/>
    <property type="molecule type" value="Genomic_DNA"/>
</dbReference>
<evidence type="ECO:0000259" key="1">
    <source>
        <dbReference type="Pfam" id="PF04149"/>
    </source>
</evidence>
<gene>
    <name evidence="2" type="ORF">GCM10010365_14230</name>
</gene>